<evidence type="ECO:0000313" key="2">
    <source>
        <dbReference type="Ensembl" id="ENSPMGP00000019512.1"/>
    </source>
</evidence>
<accession>A0A3B4AQQ7</accession>
<feature type="compositionally biased region" description="Polar residues" evidence="1">
    <location>
        <begin position="70"/>
        <end position="85"/>
    </location>
</feature>
<dbReference type="Proteomes" id="UP000261520">
    <property type="component" value="Unplaced"/>
</dbReference>
<dbReference type="Gene3D" id="2.60.40.10">
    <property type="entry name" value="Immunoglobulins"/>
    <property type="match status" value="1"/>
</dbReference>
<dbReference type="AlphaFoldDB" id="A0A3B4AQQ7"/>
<dbReference type="InterPro" id="IPR013783">
    <property type="entry name" value="Ig-like_fold"/>
</dbReference>
<keyword evidence="3" id="KW-1185">Reference proteome</keyword>
<reference evidence="2" key="2">
    <citation type="submission" date="2025-09" db="UniProtKB">
        <authorList>
            <consortium name="Ensembl"/>
        </authorList>
    </citation>
    <scope>IDENTIFICATION</scope>
</reference>
<evidence type="ECO:0000256" key="1">
    <source>
        <dbReference type="SAM" id="MobiDB-lite"/>
    </source>
</evidence>
<feature type="region of interest" description="Disordered" evidence="1">
    <location>
        <begin position="42"/>
        <end position="85"/>
    </location>
</feature>
<sequence length="111" mass="11792">TRPPAPLVGPQGVLMPDKRHVSETCLRSPTTSRDLRYLGQIFSTPGALPPRSSPTTSVTSARVMDDCSRASDTPSHYSSSGSQPDFTLTISGVEAGDMGEYFCLGQSLQTS</sequence>
<dbReference type="Ensembl" id="ENSPMGT00000020798.1">
    <property type="protein sequence ID" value="ENSPMGP00000019512.1"/>
    <property type="gene ID" value="ENSPMGG00000015851.1"/>
</dbReference>
<dbReference type="SUPFAM" id="SSF48726">
    <property type="entry name" value="Immunoglobulin"/>
    <property type="match status" value="1"/>
</dbReference>
<name>A0A3B4AQQ7_9GOBI</name>
<evidence type="ECO:0008006" key="4">
    <source>
        <dbReference type="Google" id="ProtNLM"/>
    </source>
</evidence>
<proteinExistence type="predicted"/>
<dbReference type="InterPro" id="IPR036179">
    <property type="entry name" value="Ig-like_dom_sf"/>
</dbReference>
<evidence type="ECO:0000313" key="3">
    <source>
        <dbReference type="Proteomes" id="UP000261520"/>
    </source>
</evidence>
<reference evidence="2" key="1">
    <citation type="submission" date="2025-08" db="UniProtKB">
        <authorList>
            <consortium name="Ensembl"/>
        </authorList>
    </citation>
    <scope>IDENTIFICATION</scope>
</reference>
<organism evidence="2 3">
    <name type="scientific">Periophthalmus magnuspinnatus</name>
    <dbReference type="NCBI Taxonomy" id="409849"/>
    <lineage>
        <taxon>Eukaryota</taxon>
        <taxon>Metazoa</taxon>
        <taxon>Chordata</taxon>
        <taxon>Craniata</taxon>
        <taxon>Vertebrata</taxon>
        <taxon>Euteleostomi</taxon>
        <taxon>Actinopterygii</taxon>
        <taxon>Neopterygii</taxon>
        <taxon>Teleostei</taxon>
        <taxon>Neoteleostei</taxon>
        <taxon>Acanthomorphata</taxon>
        <taxon>Gobiaria</taxon>
        <taxon>Gobiiformes</taxon>
        <taxon>Gobioidei</taxon>
        <taxon>Gobiidae</taxon>
        <taxon>Oxudercinae</taxon>
        <taxon>Periophthalmus</taxon>
    </lineage>
</organism>
<protein>
    <recommendedName>
        <fullName evidence="4">Immunoglobulin V-set domain-containing protein</fullName>
    </recommendedName>
</protein>